<dbReference type="SUPFAM" id="SSF48452">
    <property type="entry name" value="TPR-like"/>
    <property type="match status" value="1"/>
</dbReference>
<reference evidence="2" key="1">
    <citation type="journal article" date="2023" name="Plants (Basel)">
        <title>Genomic Analysis of Leptolyngbya boryana CZ1 Reveals Efficient Carbon Fixation Modules.</title>
        <authorList>
            <person name="Bai X."/>
            <person name="Wang H."/>
            <person name="Cheng W."/>
            <person name="Wang J."/>
            <person name="Ma M."/>
            <person name="Hu H."/>
            <person name="Song Z."/>
            <person name="Ma H."/>
            <person name="Fan Y."/>
            <person name="Du C."/>
            <person name="Xu J."/>
        </authorList>
    </citation>
    <scope>NUCLEOTIDE SEQUENCE</scope>
    <source>
        <strain evidence="2">CZ1</strain>
    </source>
</reference>
<keyword evidence="1" id="KW-0732">Signal</keyword>
<accession>A0AA96WT77</accession>
<dbReference type="AlphaFoldDB" id="A0AA96WT77"/>
<gene>
    <name evidence="2" type="ORF">Q2T42_26080</name>
</gene>
<reference evidence="2" key="2">
    <citation type="submission" date="2023-07" db="EMBL/GenBank/DDBJ databases">
        <authorList>
            <person name="Bai X.-H."/>
            <person name="Wang H.-H."/>
            <person name="Wang J."/>
            <person name="Ma M.-Y."/>
            <person name="Hu H.-H."/>
            <person name="Song Z.-L."/>
            <person name="Ma H.-G."/>
            <person name="Fan Y."/>
            <person name="Du C.-Y."/>
            <person name="Xu J.-C."/>
        </authorList>
    </citation>
    <scope>NUCLEOTIDE SEQUENCE</scope>
    <source>
        <strain evidence="2">CZ1</strain>
    </source>
</reference>
<feature type="chain" id="PRO_5041648382" evidence="1">
    <location>
        <begin position="24"/>
        <end position="682"/>
    </location>
</feature>
<dbReference type="Gene3D" id="1.25.40.10">
    <property type="entry name" value="Tetratricopeptide repeat domain"/>
    <property type="match status" value="1"/>
</dbReference>
<evidence type="ECO:0000256" key="1">
    <source>
        <dbReference type="SAM" id="SignalP"/>
    </source>
</evidence>
<dbReference type="EMBL" id="CP130144">
    <property type="protein sequence ID" value="WNZ45261.1"/>
    <property type="molecule type" value="Genomic_DNA"/>
</dbReference>
<organism evidence="2">
    <name type="scientific">Leptolyngbya boryana CZ1</name>
    <dbReference type="NCBI Taxonomy" id="3060204"/>
    <lineage>
        <taxon>Bacteria</taxon>
        <taxon>Bacillati</taxon>
        <taxon>Cyanobacteriota</taxon>
        <taxon>Cyanophyceae</taxon>
        <taxon>Leptolyngbyales</taxon>
        <taxon>Leptolyngbyaceae</taxon>
        <taxon>Leptolyngbya group</taxon>
        <taxon>Leptolyngbya</taxon>
    </lineage>
</organism>
<dbReference type="RefSeq" id="WP_316426982.1">
    <property type="nucleotide sequence ID" value="NZ_CP130144.1"/>
</dbReference>
<sequence length="682" mass="76034">MMFSRSISLLIVAQLFYSVPVLSAPPALSKACRAELISEVYHRWNDINGILLNDTLPRVARELENARRRGDTEITLNTLDFAATYIAGQPNSLSRQDYPKLSAILDQMVQLARSLPSRYSLVKTGVLTKTGQAYQQIGQPEKAKPTLQLAARASSGIQGNQIIAKAQVQLAEAWITVKQFPEATTALDRAVEQTVKAKQDAYFHRETLSKIATLYVQAEQPARALTTLKLLSPRDYDPVVILPAIATAYIKTKDPATAKQILDSILKQVLAIKDVEQRESHLMLIVVHYAPGGDLVKLQQIAAELKRPNRYRAVAWLAIAGEARNFNQPKLRTQALSQLIADIKAANMVDQFGGRFDNEWYGELNNLANLRNYQPELKTIITELRPINLLGMVLQDLMNQKQFETARLMVPKPMPVQIDAAVIDESELWLDRIAIAQLQAGQSKPAETRITSENQDVRRLIRFAQAFHQAGNRPVATQSFNRATAIATSMLEQAAIANALSQIGYSTDPVLNALAASLQKESVISKRAELLLSLSLEFSNARSDYFALAERAGLANQVEFITLARRNALSERRAEDAYRFISSPKQTPSENFDFILQLIELHLSQGDFNRARSLLDLPVQTLLNAPESSKPPEVERSSIFHRTALNLARAGDLETAISLAQYITPAKEREQLQQRLRCLKSL</sequence>
<feature type="signal peptide" evidence="1">
    <location>
        <begin position="1"/>
        <end position="23"/>
    </location>
</feature>
<proteinExistence type="predicted"/>
<evidence type="ECO:0000313" key="2">
    <source>
        <dbReference type="EMBL" id="WNZ45261.1"/>
    </source>
</evidence>
<name>A0AA96WT77_LEPBY</name>
<protein>
    <submittedName>
        <fullName evidence="2">Uncharacterized protein</fullName>
    </submittedName>
</protein>
<dbReference type="InterPro" id="IPR011990">
    <property type="entry name" value="TPR-like_helical_dom_sf"/>
</dbReference>